<dbReference type="Pfam" id="PF14559">
    <property type="entry name" value="TPR_19"/>
    <property type="match status" value="1"/>
</dbReference>
<feature type="compositionally biased region" description="Low complexity" evidence="4">
    <location>
        <begin position="453"/>
        <end position="467"/>
    </location>
</feature>
<evidence type="ECO:0000259" key="6">
    <source>
        <dbReference type="Pfam" id="PF00656"/>
    </source>
</evidence>
<dbReference type="Gene3D" id="1.25.40.10">
    <property type="entry name" value="Tetratricopeptide repeat domain"/>
    <property type="match status" value="1"/>
</dbReference>
<evidence type="ECO:0000256" key="4">
    <source>
        <dbReference type="SAM" id="MobiDB-lite"/>
    </source>
</evidence>
<dbReference type="Pfam" id="PF00656">
    <property type="entry name" value="Peptidase_C14"/>
    <property type="match status" value="1"/>
</dbReference>
<dbReference type="AlphaFoldDB" id="A0A455T9B6"/>
<evidence type="ECO:0000256" key="1">
    <source>
        <dbReference type="ARBA" id="ARBA00022737"/>
    </source>
</evidence>
<dbReference type="PROSITE" id="PS50293">
    <property type="entry name" value="TPR_REGION"/>
    <property type="match status" value="1"/>
</dbReference>
<proteinExistence type="predicted"/>
<dbReference type="GO" id="GO:0006508">
    <property type="term" value="P:proteolysis"/>
    <property type="evidence" value="ECO:0007669"/>
    <property type="project" value="InterPro"/>
</dbReference>
<organism evidence="7">
    <name type="scientific">Thermogemmatispora argillosa</name>
    <dbReference type="NCBI Taxonomy" id="2045280"/>
    <lineage>
        <taxon>Bacteria</taxon>
        <taxon>Bacillati</taxon>
        <taxon>Chloroflexota</taxon>
        <taxon>Ktedonobacteria</taxon>
        <taxon>Thermogemmatisporales</taxon>
        <taxon>Thermogemmatisporaceae</taxon>
        <taxon>Thermogemmatispora</taxon>
    </lineage>
</organism>
<feature type="compositionally biased region" description="Low complexity" evidence="4">
    <location>
        <begin position="256"/>
        <end position="285"/>
    </location>
</feature>
<keyword evidence="5" id="KW-0812">Transmembrane</keyword>
<keyword evidence="5" id="KW-1133">Transmembrane helix</keyword>
<feature type="transmembrane region" description="Helical" evidence="5">
    <location>
        <begin position="588"/>
        <end position="617"/>
    </location>
</feature>
<name>A0A455T9B6_9CHLR</name>
<feature type="domain" description="Peptidase C14 caspase" evidence="6">
    <location>
        <begin position="3"/>
        <end position="235"/>
    </location>
</feature>
<feature type="region of interest" description="Disordered" evidence="4">
    <location>
        <begin position="447"/>
        <end position="481"/>
    </location>
</feature>
<feature type="repeat" description="TPR" evidence="3">
    <location>
        <begin position="358"/>
        <end position="391"/>
    </location>
</feature>
<feature type="transmembrane region" description="Helical" evidence="5">
    <location>
        <begin position="489"/>
        <end position="512"/>
    </location>
</feature>
<gene>
    <name evidence="7" type="ORF">KTA_42620</name>
</gene>
<keyword evidence="1" id="KW-0677">Repeat</keyword>
<feature type="transmembrane region" description="Helical" evidence="5">
    <location>
        <begin position="545"/>
        <end position="568"/>
    </location>
</feature>
<keyword evidence="2 3" id="KW-0802">TPR repeat</keyword>
<dbReference type="InterPro" id="IPR011990">
    <property type="entry name" value="TPR-like_helical_dom_sf"/>
</dbReference>
<dbReference type="SUPFAM" id="SSF48452">
    <property type="entry name" value="TPR-like"/>
    <property type="match status" value="1"/>
</dbReference>
<feature type="transmembrane region" description="Helical" evidence="5">
    <location>
        <begin position="518"/>
        <end position="538"/>
    </location>
</feature>
<evidence type="ECO:0000313" key="7">
    <source>
        <dbReference type="EMBL" id="BBH96063.1"/>
    </source>
</evidence>
<dbReference type="PANTHER" id="PTHR44943:SF8">
    <property type="entry name" value="TPR REPEAT-CONTAINING PROTEIN MJ0263"/>
    <property type="match status" value="1"/>
</dbReference>
<feature type="repeat" description="TPR" evidence="3">
    <location>
        <begin position="392"/>
        <end position="425"/>
    </location>
</feature>
<reference evidence="7" key="1">
    <citation type="submission" date="2018-12" db="EMBL/GenBank/DDBJ databases">
        <title>Novel natural products biosynthetic potential of the class Ktedonobacteria.</title>
        <authorList>
            <person name="Zheng Y."/>
            <person name="Saitou A."/>
            <person name="Wang C.M."/>
            <person name="Toyoda A."/>
            <person name="Minakuchi Y."/>
            <person name="Sekiguchi Y."/>
            <person name="Ueda K."/>
            <person name="Takano H."/>
            <person name="Sakai Y."/>
            <person name="Yokota A."/>
            <person name="Yabe S."/>
        </authorList>
    </citation>
    <scope>NUCLEOTIDE SEQUENCE</scope>
    <source>
        <strain evidence="7">A3-2</strain>
    </source>
</reference>
<evidence type="ECO:0000256" key="2">
    <source>
        <dbReference type="ARBA" id="ARBA00022803"/>
    </source>
</evidence>
<accession>A0A455T9B6</accession>
<sequence length="623" mass="65834">MGRRLGLLIGINQYQDSSFRPLRYAETDARAIAHWLVNSRGGRWNPSEVQLLLGPQATRQCAEQWLMRLCLQTAGPDDTLFVYFAGHAFLDEGRAEGYLALADTFYHQPASGLPLAPTLLQVFGRSPARAIVCVLDCFQTGSLWGQRRTSPFDCRPLPGPTLLATLQQLPNRFLLCSCRGNEFAAEQGEQNVGMLAHRLLLGLCGGAADPTSGQITFQRLSLYLQQNLGEQQRPQLFGQGLGPVVLVGEEPPLELSPSAATATAGGSGQPGLQQMPAAPGLAPPQAGYQVGQLSPLAQASTGIAQLSPQQPATPAATPTAEQQATLLLQQARFLLQQQRPTEALNCLERALQLTPTNAAALLLKGQLLGSAGRFAEAMQAVEQVLRQEPGNALAWSTRAALLANMGQFEEALQAIERSLTLDPHNSETQTIKSAILVKMAVAQTPAAPPSAPLPGASAGQAAPAAGGRETSAGPATPDSRQGVARRGRALLTSLALQIVGLGLGLVGAWLAIKHPGAPTVVPLTIEGLGLALLCANALSGCYFDGLWRFVPISLTSLLTAAVPAYLLLTQSGRARLAGLVEANPRGFTAIQFILLWFGLVAVLPLLLALVGLVSGWLRGARRR</sequence>
<dbReference type="PROSITE" id="PS50005">
    <property type="entry name" value="TPR"/>
    <property type="match status" value="3"/>
</dbReference>
<protein>
    <recommendedName>
        <fullName evidence="6">Peptidase C14 caspase domain-containing protein</fullName>
    </recommendedName>
</protein>
<dbReference type="GO" id="GO:0004197">
    <property type="term" value="F:cysteine-type endopeptidase activity"/>
    <property type="evidence" value="ECO:0007669"/>
    <property type="project" value="InterPro"/>
</dbReference>
<dbReference type="InterPro" id="IPR051685">
    <property type="entry name" value="Ycf3/AcsC/BcsC/TPR_MFPF"/>
</dbReference>
<feature type="region of interest" description="Disordered" evidence="4">
    <location>
        <begin position="255"/>
        <end position="285"/>
    </location>
</feature>
<dbReference type="PANTHER" id="PTHR44943">
    <property type="entry name" value="CELLULOSE SYNTHASE OPERON PROTEIN C"/>
    <property type="match status" value="1"/>
</dbReference>
<dbReference type="EMBL" id="AP019377">
    <property type="protein sequence ID" value="BBH96063.1"/>
    <property type="molecule type" value="Genomic_DNA"/>
</dbReference>
<dbReference type="InterPro" id="IPR019734">
    <property type="entry name" value="TPR_rpt"/>
</dbReference>
<dbReference type="InterPro" id="IPR011600">
    <property type="entry name" value="Pept_C14_caspase"/>
</dbReference>
<evidence type="ECO:0000256" key="3">
    <source>
        <dbReference type="PROSITE-ProRule" id="PRU00339"/>
    </source>
</evidence>
<dbReference type="Gene3D" id="3.40.50.1460">
    <property type="match status" value="1"/>
</dbReference>
<keyword evidence="5" id="KW-0472">Membrane</keyword>
<dbReference type="SMART" id="SM00028">
    <property type="entry name" value="TPR"/>
    <property type="match status" value="3"/>
</dbReference>
<evidence type="ECO:0000256" key="5">
    <source>
        <dbReference type="SAM" id="Phobius"/>
    </source>
</evidence>
<feature type="repeat" description="TPR" evidence="3">
    <location>
        <begin position="324"/>
        <end position="357"/>
    </location>
</feature>